<feature type="transmembrane region" description="Helical" evidence="6">
    <location>
        <begin position="176"/>
        <end position="201"/>
    </location>
</feature>
<dbReference type="EMBL" id="BOPG01000043">
    <property type="protein sequence ID" value="GIJ58768.1"/>
    <property type="molecule type" value="Genomic_DNA"/>
</dbReference>
<feature type="transmembrane region" description="Helical" evidence="6">
    <location>
        <begin position="61"/>
        <end position="86"/>
    </location>
</feature>
<feature type="transmembrane region" description="Helical" evidence="6">
    <location>
        <begin position="468"/>
        <end position="487"/>
    </location>
</feature>
<protein>
    <recommendedName>
        <fullName evidence="9">Membrane protein involved in the export of O-antigen and teichoic acid</fullName>
    </recommendedName>
</protein>
<dbReference type="PANTHER" id="PTHR30250">
    <property type="entry name" value="PST FAMILY PREDICTED COLANIC ACID TRANSPORTER"/>
    <property type="match status" value="1"/>
</dbReference>
<evidence type="ECO:0000256" key="2">
    <source>
        <dbReference type="ARBA" id="ARBA00022475"/>
    </source>
</evidence>
<evidence type="ECO:0000256" key="1">
    <source>
        <dbReference type="ARBA" id="ARBA00004651"/>
    </source>
</evidence>
<evidence type="ECO:0008006" key="9">
    <source>
        <dbReference type="Google" id="ProtNLM"/>
    </source>
</evidence>
<dbReference type="InterPro" id="IPR050833">
    <property type="entry name" value="Poly_Biosynth_Transport"/>
</dbReference>
<evidence type="ECO:0000313" key="7">
    <source>
        <dbReference type="EMBL" id="GIJ58768.1"/>
    </source>
</evidence>
<keyword evidence="8" id="KW-1185">Reference proteome</keyword>
<gene>
    <name evidence="7" type="ORF">Vau01_062840</name>
</gene>
<feature type="transmembrane region" description="Helical" evidence="6">
    <location>
        <begin position="107"/>
        <end position="128"/>
    </location>
</feature>
<evidence type="ECO:0000256" key="5">
    <source>
        <dbReference type="ARBA" id="ARBA00023136"/>
    </source>
</evidence>
<keyword evidence="2" id="KW-1003">Cell membrane</keyword>
<feature type="transmembrane region" description="Helical" evidence="6">
    <location>
        <begin position="134"/>
        <end position="156"/>
    </location>
</feature>
<reference evidence="7" key="1">
    <citation type="submission" date="2021-01" db="EMBL/GenBank/DDBJ databases">
        <title>Whole genome shotgun sequence of Virgisporangium aurantiacum NBRC 16421.</title>
        <authorList>
            <person name="Komaki H."/>
            <person name="Tamura T."/>
        </authorList>
    </citation>
    <scope>NUCLEOTIDE SEQUENCE</scope>
    <source>
        <strain evidence="7">NBRC 16421</strain>
    </source>
</reference>
<sequence>MAVLAPPPRAGSTSDRTALLRGAGRGGVLNLIGAAVAGAAGFGATWLVARGLGDPGRVGAFLTALAAFTLAAGVARLGTQTSLVYWPARLRTLGARQDLERCLRHGLVPVAVAGAVAGLALGLVASLAPPAMAGAMRVLAVFLPLAVLTDAILAAARGYRALRPTVVLDRLLRPSLQLIALVAVIVWGAGGTAVFAAAWAAPYLPVVLLAGYTLGRVHAMDGSASGAEVFTPRAYWTFTAPRALASVAQLALQRVDVLLLAALGGLHAAGLYAVAGKYVVLSQVAGGGLSQAVQPRLAERLAVEDVDGVRVLYQQATAWLILATWPLHLTVAANATVYLGLFGPSYEDGAAVVWILAGAMLVATGCGMVDMVLSMGGRTRWNLYNVLAALLTMVALDAFLIPLWGAVGAALGLAAAVLVNNLVPLAQIWRTLGVHPFGRPTRNAAALAAGACGVPPLLATVAGAGPAAVTATSAAGALCFLAGAYRMRRLLNLHLLRGKS</sequence>
<comment type="subcellular location">
    <subcellularLocation>
        <location evidence="1">Cell membrane</location>
        <topology evidence="1">Multi-pass membrane protein</topology>
    </subcellularLocation>
</comment>
<accession>A0A8J4E2C8</accession>
<feature type="transmembrane region" description="Helical" evidence="6">
    <location>
        <begin position="257"/>
        <end position="275"/>
    </location>
</feature>
<feature type="transmembrane region" description="Helical" evidence="6">
    <location>
        <begin position="385"/>
        <end position="404"/>
    </location>
</feature>
<keyword evidence="3 6" id="KW-0812">Transmembrane</keyword>
<dbReference type="AlphaFoldDB" id="A0A8J4E2C8"/>
<dbReference type="PANTHER" id="PTHR30250:SF27">
    <property type="entry name" value="POLYSACCHARIDE BIOSYNTHESIS PROTEIN"/>
    <property type="match status" value="1"/>
</dbReference>
<dbReference type="Proteomes" id="UP000612585">
    <property type="component" value="Unassembled WGS sequence"/>
</dbReference>
<feature type="transmembrane region" description="Helical" evidence="6">
    <location>
        <begin position="318"/>
        <end position="339"/>
    </location>
</feature>
<feature type="transmembrane region" description="Helical" evidence="6">
    <location>
        <begin position="351"/>
        <end position="373"/>
    </location>
</feature>
<evidence type="ECO:0000256" key="3">
    <source>
        <dbReference type="ARBA" id="ARBA00022692"/>
    </source>
</evidence>
<evidence type="ECO:0000313" key="8">
    <source>
        <dbReference type="Proteomes" id="UP000612585"/>
    </source>
</evidence>
<evidence type="ECO:0000256" key="6">
    <source>
        <dbReference type="SAM" id="Phobius"/>
    </source>
</evidence>
<keyword evidence="5 6" id="KW-0472">Membrane</keyword>
<name>A0A8J4E2C8_9ACTN</name>
<feature type="transmembrane region" description="Helical" evidence="6">
    <location>
        <begin position="28"/>
        <end position="49"/>
    </location>
</feature>
<organism evidence="7 8">
    <name type="scientific">Virgisporangium aurantiacum</name>
    <dbReference type="NCBI Taxonomy" id="175570"/>
    <lineage>
        <taxon>Bacteria</taxon>
        <taxon>Bacillati</taxon>
        <taxon>Actinomycetota</taxon>
        <taxon>Actinomycetes</taxon>
        <taxon>Micromonosporales</taxon>
        <taxon>Micromonosporaceae</taxon>
        <taxon>Virgisporangium</taxon>
    </lineage>
</organism>
<evidence type="ECO:0000256" key="4">
    <source>
        <dbReference type="ARBA" id="ARBA00022989"/>
    </source>
</evidence>
<comment type="caution">
    <text evidence="7">The sequence shown here is derived from an EMBL/GenBank/DDBJ whole genome shotgun (WGS) entry which is preliminary data.</text>
</comment>
<proteinExistence type="predicted"/>
<dbReference type="RefSeq" id="WP_239151989.1">
    <property type="nucleotide sequence ID" value="NZ_BOPG01000043.1"/>
</dbReference>
<dbReference type="GO" id="GO:0005886">
    <property type="term" value="C:plasma membrane"/>
    <property type="evidence" value="ECO:0007669"/>
    <property type="project" value="UniProtKB-SubCell"/>
</dbReference>
<keyword evidence="4 6" id="KW-1133">Transmembrane helix</keyword>